<feature type="transmembrane region" description="Helical" evidence="1">
    <location>
        <begin position="259"/>
        <end position="279"/>
    </location>
</feature>
<name>A0A8E7AYP9_9EURY</name>
<evidence type="ECO:0000313" key="3">
    <source>
        <dbReference type="Proteomes" id="UP000680656"/>
    </source>
</evidence>
<gene>
    <name evidence="2" type="ORF">KHC33_01450</name>
</gene>
<keyword evidence="2" id="KW-0808">Transferase</keyword>
<dbReference type="RefSeq" id="WP_214420030.1">
    <property type="nucleotide sequence ID" value="NZ_CP075546.1"/>
</dbReference>
<dbReference type="KEGG" id="mrtj:KHC33_01450"/>
<protein>
    <submittedName>
        <fullName evidence="2">Glycosyltransferase family 39 protein</fullName>
        <ecNumber evidence="2">2.4.-.-</ecNumber>
    </submittedName>
</protein>
<feature type="transmembrane region" description="Helical" evidence="1">
    <location>
        <begin position="384"/>
        <end position="404"/>
    </location>
</feature>
<keyword evidence="3" id="KW-1185">Reference proteome</keyword>
<keyword evidence="2" id="KW-0328">Glycosyltransferase</keyword>
<reference evidence="2 3" key="1">
    <citation type="submission" date="2021-05" db="EMBL/GenBank/DDBJ databases">
        <title>A novel Methanospirillum isolate from a pyrite-forming mixed culture.</title>
        <authorList>
            <person name="Bunk B."/>
            <person name="Sproer C."/>
            <person name="Spring S."/>
            <person name="Pester M."/>
        </authorList>
    </citation>
    <scope>NUCLEOTIDE SEQUENCE [LARGE SCALE GENOMIC DNA]</scope>
    <source>
        <strain evidence="2 3">J.3.6.1-F.2.7.3</strain>
    </source>
</reference>
<proteinExistence type="predicted"/>
<keyword evidence="1" id="KW-1133">Transmembrane helix</keyword>
<organism evidence="2 3">
    <name type="scientific">Methanospirillum purgamenti</name>
    <dbReference type="NCBI Taxonomy" id="2834276"/>
    <lineage>
        <taxon>Archaea</taxon>
        <taxon>Methanobacteriati</taxon>
        <taxon>Methanobacteriota</taxon>
        <taxon>Stenosarchaea group</taxon>
        <taxon>Methanomicrobia</taxon>
        <taxon>Methanomicrobiales</taxon>
        <taxon>Methanospirillaceae</taxon>
        <taxon>Methanospirillum</taxon>
    </lineage>
</organism>
<sequence length="590" mass="69715">MTITFDESIFKNEQIRMTFVFGYGLIVLFGIITLFLGLIPTISFFFVLMAGLYIVNLKGSSLPNGDRIRRIRYLIIQTEYYYWVLVMLTVILTLILRLYNLTALYPYHDEWAQISSAWRLAETGFTEYFRAYYVTNIERIFFDLFGRSIFIARLPCVFFGALSIIPLFLLIKRVSYDLAIITIIVWATDPFSIVMTRHVREYAFYPFFIFTILLLSISIIDSIFYFINEKRRMGYYNILSIFLVGMSFVGVYLEEGTVKFFYLIIPGLILYSFFRFQAISIPDKKRMLNKIYFLFVVLGIIFIPILLNLLKMIPKFQGYFITLFFGTEIQLWLITLVIICGLVYFFLINKNHEYLLLFFILFLSLYVLSFHWDFIYLYPRYGFYAYPFLIFSICAGLLSIYVLTTKNIKTVVFKKLSSIILLISIILLFNPIDAINTVNWNEEYLPVTDDWYPNMDDWFKTYQDMISSNDIIITTYTGGVRWMLNISPPEINRTINNPDWTRHTNDSVDSKINLYIKNRKDRYIYSSELIQNSKSGWLIIHHPNPIDKYPLNNFIVNDTKVMYHGKTGIWGIYSWGKVTNDTTFWSKMTT</sequence>
<dbReference type="AlphaFoldDB" id="A0A8E7AYP9"/>
<evidence type="ECO:0000256" key="1">
    <source>
        <dbReference type="SAM" id="Phobius"/>
    </source>
</evidence>
<dbReference type="Proteomes" id="UP000680656">
    <property type="component" value="Chromosome"/>
</dbReference>
<feature type="transmembrane region" description="Helical" evidence="1">
    <location>
        <begin position="17"/>
        <end position="36"/>
    </location>
</feature>
<feature type="transmembrane region" description="Helical" evidence="1">
    <location>
        <begin position="234"/>
        <end position="253"/>
    </location>
</feature>
<dbReference type="GO" id="GO:0016757">
    <property type="term" value="F:glycosyltransferase activity"/>
    <property type="evidence" value="ECO:0007669"/>
    <property type="project" value="UniProtKB-KW"/>
</dbReference>
<feature type="transmembrane region" description="Helical" evidence="1">
    <location>
        <begin position="150"/>
        <end position="171"/>
    </location>
</feature>
<dbReference type="EC" id="2.4.-.-" evidence="2"/>
<accession>A0A8E7AYP9</accession>
<keyword evidence="1" id="KW-0812">Transmembrane</keyword>
<feature type="transmembrane region" description="Helical" evidence="1">
    <location>
        <begin position="80"/>
        <end position="99"/>
    </location>
</feature>
<feature type="transmembrane region" description="Helical" evidence="1">
    <location>
        <begin position="291"/>
        <end position="309"/>
    </location>
</feature>
<keyword evidence="1" id="KW-0472">Membrane</keyword>
<feature type="transmembrane region" description="Helical" evidence="1">
    <location>
        <begin position="354"/>
        <end position="372"/>
    </location>
</feature>
<feature type="transmembrane region" description="Helical" evidence="1">
    <location>
        <begin position="178"/>
        <end position="196"/>
    </location>
</feature>
<dbReference type="GeneID" id="65095808"/>
<evidence type="ECO:0000313" key="2">
    <source>
        <dbReference type="EMBL" id="QVV89230.1"/>
    </source>
</evidence>
<feature type="transmembrane region" description="Helical" evidence="1">
    <location>
        <begin position="416"/>
        <end position="432"/>
    </location>
</feature>
<feature type="transmembrane region" description="Helical" evidence="1">
    <location>
        <begin position="329"/>
        <end position="347"/>
    </location>
</feature>
<feature type="transmembrane region" description="Helical" evidence="1">
    <location>
        <begin position="202"/>
        <end position="227"/>
    </location>
</feature>
<feature type="transmembrane region" description="Helical" evidence="1">
    <location>
        <begin position="42"/>
        <end position="59"/>
    </location>
</feature>
<dbReference type="EMBL" id="CP075546">
    <property type="protein sequence ID" value="QVV89230.1"/>
    <property type="molecule type" value="Genomic_DNA"/>
</dbReference>